<evidence type="ECO:0000256" key="3">
    <source>
        <dbReference type="ARBA" id="ARBA00022691"/>
    </source>
</evidence>
<keyword evidence="3" id="KW-0949">S-adenosyl-L-methionine</keyword>
<dbReference type="InterPro" id="IPR029063">
    <property type="entry name" value="SAM-dependent_MTases_sf"/>
</dbReference>
<dbReference type="GO" id="GO:0032259">
    <property type="term" value="P:methylation"/>
    <property type="evidence" value="ECO:0007669"/>
    <property type="project" value="UniProtKB-KW"/>
</dbReference>
<dbReference type="SUPFAM" id="SSF53335">
    <property type="entry name" value="S-adenosyl-L-methionine-dependent methyltransferases"/>
    <property type="match status" value="1"/>
</dbReference>
<dbReference type="EMBL" id="JBFATE010000029">
    <property type="protein sequence ID" value="MEV5250039.1"/>
    <property type="molecule type" value="Genomic_DNA"/>
</dbReference>
<dbReference type="PANTHER" id="PTHR43464:SF19">
    <property type="entry name" value="UBIQUINONE BIOSYNTHESIS O-METHYLTRANSFERASE, MITOCHONDRIAL"/>
    <property type="match status" value="1"/>
</dbReference>
<dbReference type="EC" id="2.1.1.-" evidence="5"/>
<accession>A0ABV3JPL3</accession>
<gene>
    <name evidence="5" type="ORF">AB0K95_33055</name>
</gene>
<evidence type="ECO:0000313" key="5">
    <source>
        <dbReference type="EMBL" id="MEV5250039.1"/>
    </source>
</evidence>
<name>A0ABV3JPL3_9ACTN</name>
<evidence type="ECO:0000259" key="4">
    <source>
        <dbReference type="Pfam" id="PF13649"/>
    </source>
</evidence>
<evidence type="ECO:0000256" key="1">
    <source>
        <dbReference type="ARBA" id="ARBA00022603"/>
    </source>
</evidence>
<feature type="domain" description="Methyltransferase" evidence="4">
    <location>
        <begin position="53"/>
        <end position="143"/>
    </location>
</feature>
<dbReference type="CDD" id="cd02440">
    <property type="entry name" value="AdoMet_MTases"/>
    <property type="match status" value="1"/>
</dbReference>
<reference evidence="5 6" key="1">
    <citation type="submission" date="2024-06" db="EMBL/GenBank/DDBJ databases">
        <title>The Natural Products Discovery Center: Release of the First 8490 Sequenced Strains for Exploring Actinobacteria Biosynthetic Diversity.</title>
        <authorList>
            <person name="Kalkreuter E."/>
            <person name="Kautsar S.A."/>
            <person name="Yang D."/>
            <person name="Bader C.D."/>
            <person name="Teijaro C.N."/>
            <person name="Fluegel L."/>
            <person name="Davis C.M."/>
            <person name="Simpson J.R."/>
            <person name="Lauterbach L."/>
            <person name="Steele A.D."/>
            <person name="Gui C."/>
            <person name="Meng S."/>
            <person name="Li G."/>
            <person name="Viehrig K."/>
            <person name="Ye F."/>
            <person name="Su P."/>
            <person name="Kiefer A.F."/>
            <person name="Nichols A."/>
            <person name="Cepeda A.J."/>
            <person name="Yan W."/>
            <person name="Fan B."/>
            <person name="Jiang Y."/>
            <person name="Adhikari A."/>
            <person name="Zheng C.-J."/>
            <person name="Schuster L."/>
            <person name="Cowan T.M."/>
            <person name="Smanski M.J."/>
            <person name="Chevrette M.G."/>
            <person name="De Carvalho L.P.S."/>
            <person name="Shen B."/>
        </authorList>
    </citation>
    <scope>NUCLEOTIDE SEQUENCE [LARGE SCALE GENOMIC DNA]</scope>
    <source>
        <strain evidence="5 6">NPDC052768</strain>
    </source>
</reference>
<keyword evidence="6" id="KW-1185">Reference proteome</keyword>
<dbReference type="InterPro" id="IPR041698">
    <property type="entry name" value="Methyltransf_25"/>
</dbReference>
<organism evidence="5 6">
    <name type="scientific">Streptomyces werraensis</name>
    <dbReference type="NCBI Taxonomy" id="68284"/>
    <lineage>
        <taxon>Bacteria</taxon>
        <taxon>Bacillati</taxon>
        <taxon>Actinomycetota</taxon>
        <taxon>Actinomycetes</taxon>
        <taxon>Kitasatosporales</taxon>
        <taxon>Streptomycetaceae</taxon>
        <taxon>Streptomyces</taxon>
    </lineage>
</organism>
<evidence type="ECO:0000313" key="6">
    <source>
        <dbReference type="Proteomes" id="UP001552527"/>
    </source>
</evidence>
<dbReference type="PANTHER" id="PTHR43464">
    <property type="entry name" value="METHYLTRANSFERASE"/>
    <property type="match status" value="1"/>
</dbReference>
<dbReference type="Pfam" id="PF13649">
    <property type="entry name" value="Methyltransf_25"/>
    <property type="match status" value="1"/>
</dbReference>
<keyword evidence="1 5" id="KW-0489">Methyltransferase</keyword>
<keyword evidence="2 5" id="KW-0808">Transferase</keyword>
<protein>
    <submittedName>
        <fullName evidence="5">Class I SAM-dependent methyltransferase</fullName>
        <ecNumber evidence="5">2.1.1.-</ecNumber>
    </submittedName>
</protein>
<dbReference type="Proteomes" id="UP001552527">
    <property type="component" value="Unassembled WGS sequence"/>
</dbReference>
<dbReference type="GO" id="GO:0008168">
    <property type="term" value="F:methyltransferase activity"/>
    <property type="evidence" value="ECO:0007669"/>
    <property type="project" value="UniProtKB-KW"/>
</dbReference>
<proteinExistence type="predicted"/>
<dbReference type="Gene3D" id="3.40.50.150">
    <property type="entry name" value="Vaccinia Virus protein VP39"/>
    <property type="match status" value="1"/>
</dbReference>
<dbReference type="Gene3D" id="2.20.130.10">
    <property type="entry name" value="CAC2371-like domains"/>
    <property type="match status" value="1"/>
</dbReference>
<sequence>MTTIDDRPADGYTGAVARVYDLVHQGKGKDYAREAADLAELITGRVPGARSLLDVACGTGLHLAHLTRRFARVEGLELSPDMLAAARHRNPCTTVHHGDMRDFALGTVYSAVTCMFSSIGHMAGQSELDAALAAFAAHTEPGGVVVVEPWWFPDTFTPGYIGAAVVEAEGKTISRVSHSRLEEGATRIDVHYLVAEPGRDIEHLSESHRITLFPRTAYELAFERAGLDTEYLPGGPSGRGLFVGVRP</sequence>
<dbReference type="RefSeq" id="WP_364027833.1">
    <property type="nucleotide sequence ID" value="NZ_JBFATD010000035.1"/>
</dbReference>
<evidence type="ECO:0000256" key="2">
    <source>
        <dbReference type="ARBA" id="ARBA00022679"/>
    </source>
</evidence>
<comment type="caution">
    <text evidence="5">The sequence shown here is derived from an EMBL/GenBank/DDBJ whole genome shotgun (WGS) entry which is preliminary data.</text>
</comment>